<evidence type="ECO:0000313" key="11">
    <source>
        <dbReference type="Proteomes" id="UP001597090"/>
    </source>
</evidence>
<dbReference type="SUPFAM" id="SSF88659">
    <property type="entry name" value="Sigma3 and sigma4 domains of RNA polymerase sigma factors"/>
    <property type="match status" value="1"/>
</dbReference>
<dbReference type="Proteomes" id="UP001597090">
    <property type="component" value="Unassembled WGS sequence"/>
</dbReference>
<dbReference type="InterPro" id="IPR014284">
    <property type="entry name" value="RNA_pol_sigma-70_dom"/>
</dbReference>
<dbReference type="SUPFAM" id="SSF88946">
    <property type="entry name" value="Sigma2 domain of RNA polymerase sigma factors"/>
    <property type="match status" value="1"/>
</dbReference>
<dbReference type="InterPro" id="IPR013325">
    <property type="entry name" value="RNA_pol_sigma_r2"/>
</dbReference>
<feature type="transmembrane region" description="Helical" evidence="7">
    <location>
        <begin position="294"/>
        <end position="315"/>
    </location>
</feature>
<sequence length="328" mass="35824">MTMITSALPPVLEDDFLAARRGDRDAFARLVRVTQAMVASVALAVTRDVQLSEDVAQETYLKAWQRLGSMQQAESFLPWLRQVTRNRAIDHVRRRRHQELALGDTDARISNAVDGGLDPDAWLQGGQQSQLLARALDAVPDDSREVLLLFYREGQSSRHVAALLGLSDGAVRKRLQRARDALQSELLAQVGEVARHSAPGLAFATLVVASLGPAEAGAATAATATAGKWALGAIGSVFAALAVVLGAVFWEVRQYVSRARNPVERRELLRHGIVYAALMASFVGVLFWSKHGAWTFTTLLAVSGVYALAIIGMGVRRARIHRRHRPQR</sequence>
<dbReference type="PROSITE" id="PS01063">
    <property type="entry name" value="SIGMA70_ECF"/>
    <property type="match status" value="1"/>
</dbReference>
<reference evidence="11" key="1">
    <citation type="journal article" date="2019" name="Int. J. Syst. Evol. Microbiol.">
        <title>The Global Catalogue of Microorganisms (GCM) 10K type strain sequencing project: providing services to taxonomists for standard genome sequencing and annotation.</title>
        <authorList>
            <consortium name="The Broad Institute Genomics Platform"/>
            <consortium name="The Broad Institute Genome Sequencing Center for Infectious Disease"/>
            <person name="Wu L."/>
            <person name="Ma J."/>
        </authorList>
    </citation>
    <scope>NUCLEOTIDE SEQUENCE [LARGE SCALE GENOMIC DNA]</scope>
    <source>
        <strain evidence="11">CCUG 55491</strain>
    </source>
</reference>
<dbReference type="InterPro" id="IPR036388">
    <property type="entry name" value="WH-like_DNA-bd_sf"/>
</dbReference>
<name>A0ABW2YLD0_9GAMM</name>
<comment type="caution">
    <text evidence="10">The sequence shown here is derived from an EMBL/GenBank/DDBJ whole genome shotgun (WGS) entry which is preliminary data.</text>
</comment>
<keyword evidence="2 6" id="KW-0805">Transcription regulation</keyword>
<keyword evidence="11" id="KW-1185">Reference proteome</keyword>
<evidence type="ECO:0000259" key="9">
    <source>
        <dbReference type="Pfam" id="PF08281"/>
    </source>
</evidence>
<keyword evidence="3 6" id="KW-0731">Sigma factor</keyword>
<dbReference type="InterPro" id="IPR007627">
    <property type="entry name" value="RNA_pol_sigma70_r2"/>
</dbReference>
<evidence type="ECO:0000256" key="2">
    <source>
        <dbReference type="ARBA" id="ARBA00023015"/>
    </source>
</evidence>
<evidence type="ECO:0000256" key="7">
    <source>
        <dbReference type="SAM" id="Phobius"/>
    </source>
</evidence>
<keyword evidence="7" id="KW-0472">Membrane</keyword>
<proteinExistence type="inferred from homology"/>
<accession>A0ABW2YLD0</accession>
<dbReference type="CDD" id="cd06171">
    <property type="entry name" value="Sigma70_r4"/>
    <property type="match status" value="1"/>
</dbReference>
<keyword evidence="5 6" id="KW-0804">Transcription</keyword>
<dbReference type="InterPro" id="IPR000838">
    <property type="entry name" value="RNA_pol_sigma70_ECF_CS"/>
</dbReference>
<dbReference type="PANTHER" id="PTHR43133:SF25">
    <property type="entry name" value="RNA POLYMERASE SIGMA FACTOR RFAY-RELATED"/>
    <property type="match status" value="1"/>
</dbReference>
<evidence type="ECO:0000313" key="10">
    <source>
        <dbReference type="EMBL" id="MFD0738460.1"/>
    </source>
</evidence>
<dbReference type="NCBIfam" id="TIGR02937">
    <property type="entry name" value="sigma70-ECF"/>
    <property type="match status" value="1"/>
</dbReference>
<dbReference type="EMBL" id="JBHTIH010000002">
    <property type="protein sequence ID" value="MFD0738460.1"/>
    <property type="molecule type" value="Genomic_DNA"/>
</dbReference>
<dbReference type="Gene3D" id="1.10.10.10">
    <property type="entry name" value="Winged helix-like DNA-binding domain superfamily/Winged helix DNA-binding domain"/>
    <property type="match status" value="1"/>
</dbReference>
<feature type="domain" description="RNA polymerase sigma-70 region 2" evidence="8">
    <location>
        <begin position="30"/>
        <end position="96"/>
    </location>
</feature>
<evidence type="ECO:0000256" key="1">
    <source>
        <dbReference type="ARBA" id="ARBA00010641"/>
    </source>
</evidence>
<dbReference type="Pfam" id="PF08281">
    <property type="entry name" value="Sigma70_r4_2"/>
    <property type="match status" value="1"/>
</dbReference>
<protein>
    <recommendedName>
        <fullName evidence="6">RNA polymerase sigma factor</fullName>
    </recommendedName>
</protein>
<evidence type="ECO:0000256" key="4">
    <source>
        <dbReference type="ARBA" id="ARBA00023125"/>
    </source>
</evidence>
<evidence type="ECO:0000256" key="6">
    <source>
        <dbReference type="RuleBase" id="RU000716"/>
    </source>
</evidence>
<dbReference type="InterPro" id="IPR013324">
    <property type="entry name" value="RNA_pol_sigma_r3/r4-like"/>
</dbReference>
<dbReference type="Pfam" id="PF04542">
    <property type="entry name" value="Sigma70_r2"/>
    <property type="match status" value="1"/>
</dbReference>
<feature type="domain" description="RNA polymerase sigma factor 70 region 4 type 2" evidence="9">
    <location>
        <begin position="130"/>
        <end position="182"/>
    </location>
</feature>
<dbReference type="Gene3D" id="1.10.1740.10">
    <property type="match status" value="1"/>
</dbReference>
<evidence type="ECO:0000256" key="5">
    <source>
        <dbReference type="ARBA" id="ARBA00023163"/>
    </source>
</evidence>
<dbReference type="RefSeq" id="WP_386811382.1">
    <property type="nucleotide sequence ID" value="NZ_JBHTIH010000002.1"/>
</dbReference>
<dbReference type="PANTHER" id="PTHR43133">
    <property type="entry name" value="RNA POLYMERASE ECF-TYPE SIGMA FACTO"/>
    <property type="match status" value="1"/>
</dbReference>
<keyword evidence="7" id="KW-1133">Transmembrane helix</keyword>
<feature type="transmembrane region" description="Helical" evidence="7">
    <location>
        <begin position="229"/>
        <end position="250"/>
    </location>
</feature>
<keyword evidence="4 6" id="KW-0238">DNA-binding</keyword>
<comment type="similarity">
    <text evidence="1 6">Belongs to the sigma-70 factor family. ECF subfamily.</text>
</comment>
<organism evidence="10 11">
    <name type="scientific">Lysobacter koreensis</name>
    <dbReference type="NCBI Taxonomy" id="266122"/>
    <lineage>
        <taxon>Bacteria</taxon>
        <taxon>Pseudomonadati</taxon>
        <taxon>Pseudomonadota</taxon>
        <taxon>Gammaproteobacteria</taxon>
        <taxon>Lysobacterales</taxon>
        <taxon>Lysobacteraceae</taxon>
        <taxon>Lysobacter</taxon>
    </lineage>
</organism>
<evidence type="ECO:0000256" key="3">
    <source>
        <dbReference type="ARBA" id="ARBA00023082"/>
    </source>
</evidence>
<feature type="transmembrane region" description="Helical" evidence="7">
    <location>
        <begin position="271"/>
        <end position="288"/>
    </location>
</feature>
<dbReference type="InterPro" id="IPR039425">
    <property type="entry name" value="RNA_pol_sigma-70-like"/>
</dbReference>
<gene>
    <name evidence="10" type="ORF">ACFQZQ_04055</name>
</gene>
<dbReference type="InterPro" id="IPR013249">
    <property type="entry name" value="RNA_pol_sigma70_r4_t2"/>
</dbReference>
<keyword evidence="7" id="KW-0812">Transmembrane</keyword>
<evidence type="ECO:0000259" key="8">
    <source>
        <dbReference type="Pfam" id="PF04542"/>
    </source>
</evidence>